<dbReference type="InterPro" id="IPR003660">
    <property type="entry name" value="HAMP_dom"/>
</dbReference>
<evidence type="ECO:0000313" key="4">
    <source>
        <dbReference type="Proteomes" id="UP000077363"/>
    </source>
</evidence>
<evidence type="ECO:0000313" key="3">
    <source>
        <dbReference type="EMBL" id="ANE44177.1"/>
    </source>
</evidence>
<dbReference type="PROSITE" id="PS50885">
    <property type="entry name" value="HAMP"/>
    <property type="match status" value="1"/>
</dbReference>
<protein>
    <recommendedName>
        <fullName evidence="2">HAMP domain-containing protein</fullName>
    </recommendedName>
</protein>
<dbReference type="SUPFAM" id="SSF158472">
    <property type="entry name" value="HAMP domain-like"/>
    <property type="match status" value="1"/>
</dbReference>
<name>A0A172TB80_9DEIO</name>
<dbReference type="STRING" id="1182568.SU48_10805"/>
<dbReference type="OrthoDB" id="9791237at2"/>
<dbReference type="AlphaFoldDB" id="A0A172TB80"/>
<proteinExistence type="predicted"/>
<feature type="domain" description="HAMP" evidence="2">
    <location>
        <begin position="239"/>
        <end position="291"/>
    </location>
</feature>
<evidence type="ECO:0000259" key="2">
    <source>
        <dbReference type="PROSITE" id="PS50885"/>
    </source>
</evidence>
<dbReference type="RefSeq" id="WP_064015260.1">
    <property type="nucleotide sequence ID" value="NZ_CP011387.1"/>
</dbReference>
<dbReference type="CDD" id="cd06225">
    <property type="entry name" value="HAMP"/>
    <property type="match status" value="1"/>
</dbReference>
<dbReference type="GO" id="GO:0016020">
    <property type="term" value="C:membrane"/>
    <property type="evidence" value="ECO:0007669"/>
    <property type="project" value="InterPro"/>
</dbReference>
<dbReference type="SMART" id="SM00304">
    <property type="entry name" value="HAMP"/>
    <property type="match status" value="1"/>
</dbReference>
<keyword evidence="1" id="KW-0472">Membrane</keyword>
<feature type="transmembrane region" description="Helical" evidence="1">
    <location>
        <begin position="220"/>
        <end position="242"/>
    </location>
</feature>
<organism evidence="3 4">
    <name type="scientific">Deinococcus puniceus</name>
    <dbReference type="NCBI Taxonomy" id="1182568"/>
    <lineage>
        <taxon>Bacteria</taxon>
        <taxon>Thermotogati</taxon>
        <taxon>Deinococcota</taxon>
        <taxon>Deinococci</taxon>
        <taxon>Deinococcales</taxon>
        <taxon>Deinococcaceae</taxon>
        <taxon>Deinococcus</taxon>
    </lineage>
</organism>
<keyword evidence="4" id="KW-1185">Reference proteome</keyword>
<feature type="transmembrane region" description="Helical" evidence="1">
    <location>
        <begin position="28"/>
        <end position="47"/>
    </location>
</feature>
<reference evidence="3 4" key="1">
    <citation type="submission" date="2015-01" db="EMBL/GenBank/DDBJ databases">
        <title>Deinococcus puniceus/DY1/ whole genome sequencing.</title>
        <authorList>
            <person name="Kim M.K."/>
            <person name="Srinivasan S."/>
            <person name="Lee J.-J."/>
        </authorList>
    </citation>
    <scope>NUCLEOTIDE SEQUENCE [LARGE SCALE GENOMIC DNA]</scope>
    <source>
        <strain evidence="3 4">DY1</strain>
    </source>
</reference>
<keyword evidence="1" id="KW-0812">Transmembrane</keyword>
<evidence type="ECO:0000256" key="1">
    <source>
        <dbReference type="SAM" id="Phobius"/>
    </source>
</evidence>
<accession>A0A172TB80</accession>
<dbReference type="PATRIC" id="fig|1182568.3.peg.2242"/>
<feature type="transmembrane region" description="Helical" evidence="1">
    <location>
        <begin position="187"/>
        <end position="208"/>
    </location>
</feature>
<dbReference type="Gene3D" id="6.10.340.10">
    <property type="match status" value="1"/>
</dbReference>
<gene>
    <name evidence="3" type="ORF">SU48_10805</name>
</gene>
<sequence>MFTASKASPAKLSAVKLSPLKLSLKLKIFLLVLVPLLVLATLMLALMSGRHANEYRGLLVRATAQSSSVFGMGVQELMDSSGKPLSSNDIQDSVQMRLMELVALGATPLHFASVYNQDGTLLAAYDSSFQGSSVETSVLRQNFIRLMGADVKPISAYSQKIGKFEPTAAQVTPPALTKVLGNRQTTLTGYPLPGGVGVVVLGLSEQYIRERVLASLAPTALLTLLVVLLTAVGAALFANALIGRIQRLSARVTAISMGELDQPIDADAKDELGELAESVERMRFSLETIMARM</sequence>
<dbReference type="Proteomes" id="UP000077363">
    <property type="component" value="Chromosome"/>
</dbReference>
<dbReference type="Pfam" id="PF00672">
    <property type="entry name" value="HAMP"/>
    <property type="match status" value="1"/>
</dbReference>
<dbReference type="EMBL" id="CP011387">
    <property type="protein sequence ID" value="ANE44177.1"/>
    <property type="molecule type" value="Genomic_DNA"/>
</dbReference>
<dbReference type="GO" id="GO:0007165">
    <property type="term" value="P:signal transduction"/>
    <property type="evidence" value="ECO:0007669"/>
    <property type="project" value="InterPro"/>
</dbReference>
<dbReference type="KEGG" id="dpu:SU48_10805"/>
<keyword evidence="1" id="KW-1133">Transmembrane helix</keyword>